<dbReference type="PANTHER" id="PTHR22884">
    <property type="entry name" value="SET DOMAIN PROTEINS"/>
    <property type="match status" value="1"/>
</dbReference>
<name>A0ABQ5JWQ2_9EUKA</name>
<dbReference type="Pfam" id="PF00856">
    <property type="entry name" value="SET"/>
    <property type="match status" value="1"/>
</dbReference>
<feature type="domain" description="Post-SET" evidence="9">
    <location>
        <begin position="259"/>
        <end position="275"/>
    </location>
</feature>
<keyword evidence="11" id="KW-1185">Reference proteome</keyword>
<comment type="subcellular location">
    <subcellularLocation>
        <location evidence="2">Chromosome</location>
    </subcellularLocation>
    <subcellularLocation>
        <location evidence="1">Nucleus</location>
    </subcellularLocation>
</comment>
<evidence type="ECO:0000256" key="2">
    <source>
        <dbReference type="ARBA" id="ARBA00004286"/>
    </source>
</evidence>
<accession>A0ABQ5JWQ2</accession>
<proteinExistence type="predicted"/>
<organism evidence="10 11">
    <name type="scientific">Aduncisulcus paluster</name>
    <dbReference type="NCBI Taxonomy" id="2918883"/>
    <lineage>
        <taxon>Eukaryota</taxon>
        <taxon>Metamonada</taxon>
        <taxon>Carpediemonas-like organisms</taxon>
        <taxon>Aduncisulcus</taxon>
    </lineage>
</organism>
<reference evidence="10" key="1">
    <citation type="submission" date="2022-03" db="EMBL/GenBank/DDBJ databases">
        <title>Draft genome sequence of Aduncisulcus paluster, a free-living microaerophilic Fornicata.</title>
        <authorList>
            <person name="Yuyama I."/>
            <person name="Kume K."/>
            <person name="Tamura T."/>
            <person name="Inagaki Y."/>
            <person name="Hashimoto T."/>
        </authorList>
    </citation>
    <scope>NUCLEOTIDE SEQUENCE</scope>
    <source>
        <strain evidence="10">NY0171</strain>
    </source>
</reference>
<evidence type="ECO:0000256" key="7">
    <source>
        <dbReference type="ARBA" id="ARBA00023242"/>
    </source>
</evidence>
<dbReference type="SMART" id="SM00317">
    <property type="entry name" value="SET"/>
    <property type="match status" value="1"/>
</dbReference>
<feature type="non-terminal residue" evidence="10">
    <location>
        <position position="276"/>
    </location>
</feature>
<sequence>MELPKLVLQQYCAHFRIIMDERESTFSECVQCFLYPLRLIFPPYLKTTASDSDIVTLCLFGQTCVANFGVIRRLTTSMKVCDARSYLLHGDCDWYTPLKTLLAAYNDSPQRFARHYFLPTLYQHSSGLLETFPPSSYEFGGIGYPYEVKPSEIQGMGVFATRLIMPNEPIGEYWGTKVPAGVAGASIATRGHYCITVRDGLVIDAADVMCPMKYVNHSCSPNAFVQVVGDGFIYRAKTPIKCGSEITIDYAHSAETEADLLPCKCGSKFCRGYTAS</sequence>
<keyword evidence="7" id="KW-0539">Nucleus</keyword>
<keyword evidence="3" id="KW-0158">Chromosome</keyword>
<protein>
    <submittedName>
        <fullName evidence="10">Histone-lysine N-methyltransferase Set1-like protein</fullName>
    </submittedName>
</protein>
<dbReference type="PROSITE" id="PS50868">
    <property type="entry name" value="POST_SET"/>
    <property type="match status" value="1"/>
</dbReference>
<evidence type="ECO:0000256" key="6">
    <source>
        <dbReference type="ARBA" id="ARBA00022691"/>
    </source>
</evidence>
<evidence type="ECO:0000259" key="9">
    <source>
        <dbReference type="PROSITE" id="PS50868"/>
    </source>
</evidence>
<evidence type="ECO:0000256" key="3">
    <source>
        <dbReference type="ARBA" id="ARBA00022454"/>
    </source>
</evidence>
<dbReference type="Proteomes" id="UP001057375">
    <property type="component" value="Unassembled WGS sequence"/>
</dbReference>
<evidence type="ECO:0000259" key="8">
    <source>
        <dbReference type="PROSITE" id="PS50280"/>
    </source>
</evidence>
<dbReference type="InterPro" id="IPR046341">
    <property type="entry name" value="SET_dom_sf"/>
</dbReference>
<dbReference type="InterPro" id="IPR003616">
    <property type="entry name" value="Post-SET_dom"/>
</dbReference>
<keyword evidence="6" id="KW-0949">S-adenosyl-L-methionine</keyword>
<evidence type="ECO:0000313" key="11">
    <source>
        <dbReference type="Proteomes" id="UP001057375"/>
    </source>
</evidence>
<dbReference type="PROSITE" id="PS50280">
    <property type="entry name" value="SET"/>
    <property type="match status" value="1"/>
</dbReference>
<dbReference type="InterPro" id="IPR050777">
    <property type="entry name" value="SET2_Histone-Lys_MeTrsfase"/>
</dbReference>
<evidence type="ECO:0000256" key="4">
    <source>
        <dbReference type="ARBA" id="ARBA00022603"/>
    </source>
</evidence>
<comment type="caution">
    <text evidence="10">The sequence shown here is derived from an EMBL/GenBank/DDBJ whole genome shotgun (WGS) entry which is preliminary data.</text>
</comment>
<keyword evidence="4" id="KW-0489">Methyltransferase</keyword>
<dbReference type="Gene3D" id="2.170.270.10">
    <property type="entry name" value="SET domain"/>
    <property type="match status" value="1"/>
</dbReference>
<gene>
    <name evidence="10" type="ORF">ADUPG1_011479</name>
</gene>
<dbReference type="InterPro" id="IPR001214">
    <property type="entry name" value="SET_dom"/>
</dbReference>
<evidence type="ECO:0000256" key="1">
    <source>
        <dbReference type="ARBA" id="ARBA00004123"/>
    </source>
</evidence>
<evidence type="ECO:0000256" key="5">
    <source>
        <dbReference type="ARBA" id="ARBA00022679"/>
    </source>
</evidence>
<feature type="domain" description="SET" evidence="8">
    <location>
        <begin position="144"/>
        <end position="251"/>
    </location>
</feature>
<evidence type="ECO:0000313" key="10">
    <source>
        <dbReference type="EMBL" id="GKT19319.1"/>
    </source>
</evidence>
<dbReference type="SUPFAM" id="SSF82199">
    <property type="entry name" value="SET domain"/>
    <property type="match status" value="1"/>
</dbReference>
<dbReference type="EMBL" id="BQXS01012041">
    <property type="protein sequence ID" value="GKT19319.1"/>
    <property type="molecule type" value="Genomic_DNA"/>
</dbReference>
<keyword evidence="5" id="KW-0808">Transferase</keyword>